<comment type="caution">
    <text evidence="15">The sequence shown here is derived from an EMBL/GenBank/DDBJ whole genome shotgun (WGS) entry which is preliminary data.</text>
</comment>
<evidence type="ECO:0000313" key="16">
    <source>
        <dbReference type="Proteomes" id="UP000287300"/>
    </source>
</evidence>
<dbReference type="CDD" id="cd02259">
    <property type="entry name" value="Peptidase_C39_like"/>
    <property type="match status" value="1"/>
</dbReference>
<feature type="transmembrane region" description="Helical" evidence="11">
    <location>
        <begin position="416"/>
        <end position="442"/>
    </location>
</feature>
<dbReference type="InterPro" id="IPR017871">
    <property type="entry name" value="ABC_transporter-like_CS"/>
</dbReference>
<evidence type="ECO:0000256" key="2">
    <source>
        <dbReference type="ARBA" id="ARBA00022448"/>
    </source>
</evidence>
<organism evidence="15 16">
    <name type="scientific">Acetobacter pasteurianus NBRC 3188</name>
    <dbReference type="NCBI Taxonomy" id="1226663"/>
    <lineage>
        <taxon>Bacteria</taxon>
        <taxon>Pseudomonadati</taxon>
        <taxon>Pseudomonadota</taxon>
        <taxon>Alphaproteobacteria</taxon>
        <taxon>Acetobacterales</taxon>
        <taxon>Acetobacteraceae</taxon>
        <taxon>Acetobacter</taxon>
    </lineage>
</organism>
<reference evidence="15 16" key="1">
    <citation type="submission" date="2016-06" db="EMBL/GenBank/DDBJ databases">
        <title>Acetobacter pasteurianus NBRC 3188 whole genome sequencing project.</title>
        <authorList>
            <person name="Matsutani M."/>
            <person name="Shiwa Y."/>
            <person name="Okamoto-Kainuma A."/>
            <person name="Ishikawa M."/>
            <person name="Koizumi Y."/>
            <person name="Yoshikawa H."/>
            <person name="Yakushi T."/>
            <person name="Matsushita K."/>
        </authorList>
    </citation>
    <scope>NUCLEOTIDE SEQUENCE [LARGE SCALE GENOMIC DNA]</scope>
    <source>
        <strain evidence="15 16">NBRC 3188</strain>
    </source>
</reference>
<evidence type="ECO:0000256" key="1">
    <source>
        <dbReference type="ARBA" id="ARBA00004651"/>
    </source>
</evidence>
<keyword evidence="3" id="KW-1003">Cell membrane</keyword>
<feature type="domain" description="Peptidase C39" evidence="14">
    <location>
        <begin position="31"/>
        <end position="149"/>
    </location>
</feature>
<evidence type="ECO:0000256" key="6">
    <source>
        <dbReference type="ARBA" id="ARBA00022801"/>
    </source>
</evidence>
<dbReference type="FunFam" id="3.40.50.300:FF:000221">
    <property type="entry name" value="Multidrug ABC transporter ATP-binding protein"/>
    <property type="match status" value="1"/>
</dbReference>
<dbReference type="EMBL" id="BDES01000065">
    <property type="protein sequence ID" value="GCD53636.1"/>
    <property type="molecule type" value="Genomic_DNA"/>
</dbReference>
<keyword evidence="7 15" id="KW-0067">ATP-binding</keyword>
<feature type="transmembrane region" description="Helical" evidence="11">
    <location>
        <begin position="181"/>
        <end position="203"/>
    </location>
</feature>
<evidence type="ECO:0000259" key="13">
    <source>
        <dbReference type="PROSITE" id="PS50929"/>
    </source>
</evidence>
<feature type="domain" description="ABC transmembrane type-1" evidence="13">
    <location>
        <begin position="181"/>
        <end position="462"/>
    </location>
</feature>
<dbReference type="InterPro" id="IPR003593">
    <property type="entry name" value="AAA+_ATPase"/>
</dbReference>
<name>A0A401WWD4_ACEPA</name>
<dbReference type="PROSITE" id="PS50990">
    <property type="entry name" value="PEPTIDASE_C39"/>
    <property type="match status" value="1"/>
</dbReference>
<dbReference type="InterPro" id="IPR005074">
    <property type="entry name" value="Peptidase_C39"/>
</dbReference>
<evidence type="ECO:0000256" key="8">
    <source>
        <dbReference type="ARBA" id="ARBA00022989"/>
    </source>
</evidence>
<dbReference type="GO" id="GO:0015421">
    <property type="term" value="F:ABC-type oligopeptide transporter activity"/>
    <property type="evidence" value="ECO:0007669"/>
    <property type="project" value="TreeGrafter"/>
</dbReference>
<evidence type="ECO:0000256" key="4">
    <source>
        <dbReference type="ARBA" id="ARBA00022692"/>
    </source>
</evidence>
<protein>
    <submittedName>
        <fullName evidence="15">ABC transporter ATP-binding protein</fullName>
    </submittedName>
</protein>
<dbReference type="AlphaFoldDB" id="A0A401WWD4"/>
<keyword evidence="5" id="KW-0547">Nucleotide-binding</keyword>
<dbReference type="GO" id="GO:0005886">
    <property type="term" value="C:plasma membrane"/>
    <property type="evidence" value="ECO:0007669"/>
    <property type="project" value="UniProtKB-SubCell"/>
</dbReference>
<feature type="region of interest" description="Disordered" evidence="10">
    <location>
        <begin position="1"/>
        <end position="24"/>
    </location>
</feature>
<evidence type="ECO:0000256" key="3">
    <source>
        <dbReference type="ARBA" id="ARBA00022475"/>
    </source>
</evidence>
<dbReference type="SUPFAM" id="SSF90123">
    <property type="entry name" value="ABC transporter transmembrane region"/>
    <property type="match status" value="1"/>
</dbReference>
<dbReference type="PROSITE" id="PS50929">
    <property type="entry name" value="ABC_TM1F"/>
    <property type="match status" value="1"/>
</dbReference>
<dbReference type="GO" id="GO:0005524">
    <property type="term" value="F:ATP binding"/>
    <property type="evidence" value="ECO:0007669"/>
    <property type="project" value="UniProtKB-KW"/>
</dbReference>
<keyword evidence="9 11" id="KW-0472">Membrane</keyword>
<dbReference type="InterPro" id="IPR027417">
    <property type="entry name" value="P-loop_NTPase"/>
</dbReference>
<feature type="transmembrane region" description="Helical" evidence="11">
    <location>
        <begin position="209"/>
        <end position="231"/>
    </location>
</feature>
<accession>A0A401WWD4</accession>
<keyword evidence="4 11" id="KW-0812">Transmembrane</keyword>
<dbReference type="PROSITE" id="PS00211">
    <property type="entry name" value="ABC_TRANSPORTER_1"/>
    <property type="match status" value="1"/>
</dbReference>
<evidence type="ECO:0000256" key="7">
    <source>
        <dbReference type="ARBA" id="ARBA00022840"/>
    </source>
</evidence>
<evidence type="ECO:0000256" key="10">
    <source>
        <dbReference type="SAM" id="MobiDB-lite"/>
    </source>
</evidence>
<keyword evidence="8 11" id="KW-1133">Transmembrane helix</keyword>
<dbReference type="Pfam" id="PF00664">
    <property type="entry name" value="ABC_membrane"/>
    <property type="match status" value="1"/>
</dbReference>
<dbReference type="InterPro" id="IPR036640">
    <property type="entry name" value="ABC1_TM_sf"/>
</dbReference>
<dbReference type="Gene3D" id="3.40.50.300">
    <property type="entry name" value="P-loop containing nucleotide triphosphate hydrolases"/>
    <property type="match status" value="1"/>
</dbReference>
<dbReference type="PROSITE" id="PS50893">
    <property type="entry name" value="ABC_TRANSPORTER_2"/>
    <property type="match status" value="1"/>
</dbReference>
<proteinExistence type="predicted"/>
<dbReference type="GO" id="GO:0016887">
    <property type="term" value="F:ATP hydrolysis activity"/>
    <property type="evidence" value="ECO:0007669"/>
    <property type="project" value="InterPro"/>
</dbReference>
<evidence type="ECO:0000313" key="15">
    <source>
        <dbReference type="EMBL" id="GCD53636.1"/>
    </source>
</evidence>
<sequence length="751" mass="82059">MDQTDHVPEQAGSPSDTDRGQGAPVSAPVIRLKAVVAAAKYHGLELDVRDFAAEPGEDTPSPATLVRWLEEQGAVAKAVRIKWRYLVKMTNSPPIVLMFRDGSAALMVNATPDRGVVWLQDPLKGAAVAAVPVDELRLSRIWTGDILLIKRRKGESEADAPVSLGWLAKMVLREKRSMRDIGIASMVLSVLQIFPPLIVMQVIDKVVGYHSMSTLVSISGLLFIFSLYEVLISYGRRELSMVLTTRIDSRISLHLFSRLLSLPLEYFERQQAGNVLGRVTAIYKVRDFLTGRLMTTVLDLFTLVVILPFLFILSATLAWMTVACAGLIGLVVVVAMNPLAKLMVQQLAADRDRSAVLYESVAGIRTLKTLALEPIRKQTWDDATANVIRWKLAVGRFSNWTQTIVMPIDLFINRGIILVGAYLALVSPSAVGTGGLVAFMMLGGRVASPLVGLARLMDEFNEVMASLGEAASVLNQPTETRALTTGMRPRIKGALSFEDVNFSYPGSTRLALKSVNFSVPAGTMLGLVGRSGSGKSTITRLLQGVSRSYTGYLKLDGVDLREINLTHLRRSFGVVLQDNFLFRGTIRDNITAGRPGFTIDDVVHAARMAGAEEFIERMPAGYETFIEEGSTNISGGQRQRLAIARAVITDPKLMILDEATSALDPESEALVNANLERIGKGRTMVIVSHRLSSLVNCDQICVMDQGEVADIAPHDVLLERCDIYRTLWMQQNRHTEGRASSAGASLIAEGE</sequence>
<keyword evidence="2" id="KW-0813">Transport</keyword>
<dbReference type="SMART" id="SM00382">
    <property type="entry name" value="AAA"/>
    <property type="match status" value="1"/>
</dbReference>
<feature type="domain" description="ABC transporter" evidence="12">
    <location>
        <begin position="495"/>
        <end position="730"/>
    </location>
</feature>
<dbReference type="InterPro" id="IPR011527">
    <property type="entry name" value="ABC1_TM_dom"/>
</dbReference>
<keyword evidence="6" id="KW-0378">Hydrolase</keyword>
<dbReference type="GO" id="GO:0008233">
    <property type="term" value="F:peptidase activity"/>
    <property type="evidence" value="ECO:0007669"/>
    <property type="project" value="InterPro"/>
</dbReference>
<dbReference type="RefSeq" id="WP_124296153.1">
    <property type="nucleotide sequence ID" value="NZ_BDES01000065.1"/>
</dbReference>
<evidence type="ECO:0000259" key="14">
    <source>
        <dbReference type="PROSITE" id="PS50990"/>
    </source>
</evidence>
<dbReference type="Gene3D" id="3.90.70.10">
    <property type="entry name" value="Cysteine proteinases"/>
    <property type="match status" value="1"/>
</dbReference>
<feature type="transmembrane region" description="Helical" evidence="11">
    <location>
        <begin position="293"/>
        <end position="311"/>
    </location>
</feature>
<dbReference type="Pfam" id="PF00005">
    <property type="entry name" value="ABC_tran"/>
    <property type="match status" value="1"/>
</dbReference>
<dbReference type="PANTHER" id="PTHR43394:SF1">
    <property type="entry name" value="ATP-BINDING CASSETTE SUB-FAMILY B MEMBER 10, MITOCHONDRIAL"/>
    <property type="match status" value="1"/>
</dbReference>
<comment type="subcellular location">
    <subcellularLocation>
        <location evidence="1">Cell membrane</location>
        <topology evidence="1">Multi-pass membrane protein</topology>
    </subcellularLocation>
</comment>
<evidence type="ECO:0000256" key="5">
    <source>
        <dbReference type="ARBA" id="ARBA00022741"/>
    </source>
</evidence>
<dbReference type="CDD" id="cd18783">
    <property type="entry name" value="ABC_6TM_PrtD_LapB_HlyB_like"/>
    <property type="match status" value="1"/>
</dbReference>
<dbReference type="InterPro" id="IPR003439">
    <property type="entry name" value="ABC_transporter-like_ATP-bd"/>
</dbReference>
<dbReference type="InterPro" id="IPR039421">
    <property type="entry name" value="Type_1_exporter"/>
</dbReference>
<dbReference type="SUPFAM" id="SSF52540">
    <property type="entry name" value="P-loop containing nucleoside triphosphate hydrolases"/>
    <property type="match status" value="1"/>
</dbReference>
<dbReference type="Proteomes" id="UP000287300">
    <property type="component" value="Unassembled WGS sequence"/>
</dbReference>
<feature type="transmembrane region" description="Helical" evidence="11">
    <location>
        <begin position="317"/>
        <end position="336"/>
    </location>
</feature>
<evidence type="ECO:0000256" key="9">
    <source>
        <dbReference type="ARBA" id="ARBA00023136"/>
    </source>
</evidence>
<gene>
    <name evidence="15" type="ORF">NBRC3188_2333</name>
</gene>
<dbReference type="Gene3D" id="1.20.1560.10">
    <property type="entry name" value="ABC transporter type 1, transmembrane domain"/>
    <property type="match status" value="1"/>
</dbReference>
<evidence type="ECO:0000259" key="12">
    <source>
        <dbReference type="PROSITE" id="PS50893"/>
    </source>
</evidence>
<evidence type="ECO:0000256" key="11">
    <source>
        <dbReference type="SAM" id="Phobius"/>
    </source>
</evidence>
<dbReference type="PANTHER" id="PTHR43394">
    <property type="entry name" value="ATP-DEPENDENT PERMEASE MDL1, MITOCHONDRIAL"/>
    <property type="match status" value="1"/>
</dbReference>
<dbReference type="GO" id="GO:0006508">
    <property type="term" value="P:proteolysis"/>
    <property type="evidence" value="ECO:0007669"/>
    <property type="project" value="InterPro"/>
</dbReference>